<dbReference type="EMBL" id="JALPRX010000068">
    <property type="protein sequence ID" value="MCK8785785.1"/>
    <property type="molecule type" value="Genomic_DNA"/>
</dbReference>
<dbReference type="Proteomes" id="UP001139516">
    <property type="component" value="Unassembled WGS sequence"/>
</dbReference>
<evidence type="ECO:0000256" key="1">
    <source>
        <dbReference type="ARBA" id="ARBA00022801"/>
    </source>
</evidence>
<name>A0A9X1Y9Y1_9PROT</name>
<dbReference type="InterPro" id="IPR000073">
    <property type="entry name" value="AB_hydrolase_1"/>
</dbReference>
<dbReference type="AlphaFoldDB" id="A0A9X1Y9Y1"/>
<evidence type="ECO:0000313" key="4">
    <source>
        <dbReference type="Proteomes" id="UP001139516"/>
    </source>
</evidence>
<organism evidence="3 4">
    <name type="scientific">Roseomonas acroporae</name>
    <dbReference type="NCBI Taxonomy" id="2937791"/>
    <lineage>
        <taxon>Bacteria</taxon>
        <taxon>Pseudomonadati</taxon>
        <taxon>Pseudomonadota</taxon>
        <taxon>Alphaproteobacteria</taxon>
        <taxon>Acetobacterales</taxon>
        <taxon>Roseomonadaceae</taxon>
        <taxon>Roseomonas</taxon>
    </lineage>
</organism>
<dbReference type="InterPro" id="IPR029058">
    <property type="entry name" value="AB_hydrolase_fold"/>
</dbReference>
<dbReference type="PRINTS" id="PR00412">
    <property type="entry name" value="EPOXHYDRLASE"/>
</dbReference>
<proteinExistence type="predicted"/>
<dbReference type="GO" id="GO:0016787">
    <property type="term" value="F:hydrolase activity"/>
    <property type="evidence" value="ECO:0007669"/>
    <property type="project" value="UniProtKB-KW"/>
</dbReference>
<reference evidence="3" key="1">
    <citation type="submission" date="2022-04" db="EMBL/GenBank/DDBJ databases">
        <title>Roseomonas acroporae sp. nov., isolated from coral Acropora digitifera.</title>
        <authorList>
            <person name="Sun H."/>
        </authorList>
    </citation>
    <scope>NUCLEOTIDE SEQUENCE</scope>
    <source>
        <strain evidence="3">NAR14</strain>
    </source>
</reference>
<feature type="domain" description="AB hydrolase-1" evidence="2">
    <location>
        <begin position="17"/>
        <end position="246"/>
    </location>
</feature>
<dbReference type="SUPFAM" id="SSF53474">
    <property type="entry name" value="alpha/beta-Hydrolases"/>
    <property type="match status" value="1"/>
</dbReference>
<comment type="caution">
    <text evidence="3">The sequence shown here is derived from an EMBL/GenBank/DDBJ whole genome shotgun (WGS) entry which is preliminary data.</text>
</comment>
<protein>
    <submittedName>
        <fullName evidence="3">Alpha/beta fold hydrolase</fullName>
    </submittedName>
</protein>
<dbReference type="Pfam" id="PF00561">
    <property type="entry name" value="Abhydrolase_1"/>
    <property type="match status" value="1"/>
</dbReference>
<dbReference type="PANTHER" id="PTHR46118">
    <property type="entry name" value="PROTEIN ABHD11"/>
    <property type="match status" value="1"/>
</dbReference>
<evidence type="ECO:0000259" key="2">
    <source>
        <dbReference type="Pfam" id="PF00561"/>
    </source>
</evidence>
<keyword evidence="4" id="KW-1185">Reference proteome</keyword>
<evidence type="ECO:0000313" key="3">
    <source>
        <dbReference type="EMBL" id="MCK8785785.1"/>
    </source>
</evidence>
<accession>A0A9X1Y9Y1</accession>
<dbReference type="InterPro" id="IPR000639">
    <property type="entry name" value="Epox_hydrolase-like"/>
</dbReference>
<dbReference type="PANTHER" id="PTHR46118:SF4">
    <property type="entry name" value="PROTEIN ABHD11"/>
    <property type="match status" value="1"/>
</dbReference>
<dbReference type="Gene3D" id="3.40.50.1820">
    <property type="entry name" value="alpha/beta hydrolase"/>
    <property type="match status" value="1"/>
</dbReference>
<dbReference type="PRINTS" id="PR00111">
    <property type="entry name" value="ABHYDROLASE"/>
</dbReference>
<dbReference type="RefSeq" id="WP_248667903.1">
    <property type="nucleotide sequence ID" value="NZ_JALPRX010000068.1"/>
</dbReference>
<keyword evidence="1 3" id="KW-0378">Hydrolase</keyword>
<gene>
    <name evidence="3" type="ORF">M0638_15505</name>
</gene>
<sequence>MRLNMVEFGAGAGDAVPLVLLHGLFGMAANFGQVQKRLAARRRVLAFDLRNHGHSPHASAMDYPTMAEDVAESMAAAGVGQAAVLGHSMGGKVAMSLALAHPGRVARLLVADIAPVPYRPTFGAYAEAMRRIPLRPGLNRREASAALESAVPEAGVRAFLLQGMRFDTDPPQWRIGLDEIAGAIPSIVDVAPVPPGARYEGPTLFLRGERSDYVRARDHEAIRALFPNAAFETLPGAGHWLHAENPDGFVAAVERFLDAG</sequence>